<gene>
    <name evidence="1" type="ORF">QO002_005696</name>
</gene>
<keyword evidence="2" id="KW-1185">Reference proteome</keyword>
<evidence type="ECO:0000313" key="1">
    <source>
        <dbReference type="EMBL" id="MDQ0323490.1"/>
    </source>
</evidence>
<reference evidence="1 2" key="1">
    <citation type="submission" date="2023-07" db="EMBL/GenBank/DDBJ databases">
        <title>Genomic Encyclopedia of Type Strains, Phase IV (KMG-IV): sequencing the most valuable type-strain genomes for metagenomic binning, comparative biology and taxonomic classification.</title>
        <authorList>
            <person name="Goeker M."/>
        </authorList>
    </citation>
    <scope>NUCLEOTIDE SEQUENCE [LARGE SCALE GENOMIC DNA]</scope>
    <source>
        <strain evidence="1 2">DSM 1112</strain>
    </source>
</reference>
<organism evidence="1 2">
    <name type="scientific">Pararhizobium capsulatum DSM 1112</name>
    <dbReference type="NCBI Taxonomy" id="1121113"/>
    <lineage>
        <taxon>Bacteria</taxon>
        <taxon>Pseudomonadati</taxon>
        <taxon>Pseudomonadota</taxon>
        <taxon>Alphaproteobacteria</taxon>
        <taxon>Hyphomicrobiales</taxon>
        <taxon>Rhizobiaceae</taxon>
        <taxon>Rhizobium/Agrobacterium group</taxon>
        <taxon>Pararhizobium</taxon>
    </lineage>
</organism>
<dbReference type="Proteomes" id="UP001230207">
    <property type="component" value="Unassembled WGS sequence"/>
</dbReference>
<comment type="caution">
    <text evidence="1">The sequence shown here is derived from an EMBL/GenBank/DDBJ whole genome shotgun (WGS) entry which is preliminary data.</text>
</comment>
<name>A0ABU0BYZ7_9HYPH</name>
<sequence>MFHDPDSSAELTDLAHGSRFGECGSQDFLDRLGTAVANGKAALNFDPPMDA</sequence>
<evidence type="ECO:0000313" key="2">
    <source>
        <dbReference type="Proteomes" id="UP001230207"/>
    </source>
</evidence>
<proteinExistence type="predicted"/>
<accession>A0ABU0BYZ7</accession>
<dbReference type="EMBL" id="JAUSVF010000003">
    <property type="protein sequence ID" value="MDQ0323490.1"/>
    <property type="molecule type" value="Genomic_DNA"/>
</dbReference>
<protein>
    <submittedName>
        <fullName evidence="1">Uncharacterized protein</fullName>
    </submittedName>
</protein>